<dbReference type="SMART" id="SM00460">
    <property type="entry name" value="TGc"/>
    <property type="match status" value="1"/>
</dbReference>
<feature type="transmembrane region" description="Helical" evidence="2">
    <location>
        <begin position="148"/>
        <end position="166"/>
    </location>
</feature>
<reference evidence="4 5" key="1">
    <citation type="submission" date="2018-12" db="EMBL/GenBank/DDBJ databases">
        <authorList>
            <consortium name="Pathogen Informatics"/>
        </authorList>
    </citation>
    <scope>NUCLEOTIDE SEQUENCE [LARGE SCALE GENOMIC DNA]</scope>
    <source>
        <strain evidence="4 5">NCTC12967</strain>
    </source>
</reference>
<feature type="transmembrane region" description="Helical" evidence="2">
    <location>
        <begin position="35"/>
        <end position="53"/>
    </location>
</feature>
<organism evidence="4 5">
    <name type="scientific">Arachnia propionica</name>
    <dbReference type="NCBI Taxonomy" id="1750"/>
    <lineage>
        <taxon>Bacteria</taxon>
        <taxon>Bacillati</taxon>
        <taxon>Actinomycetota</taxon>
        <taxon>Actinomycetes</taxon>
        <taxon>Propionibacteriales</taxon>
        <taxon>Propionibacteriaceae</taxon>
        <taxon>Arachnia</taxon>
    </lineage>
</organism>
<dbReference type="SUPFAM" id="SSF54001">
    <property type="entry name" value="Cysteine proteinases"/>
    <property type="match status" value="1"/>
</dbReference>
<accession>A0A448MWP5</accession>
<protein>
    <submittedName>
        <fullName evidence="4">Transglutaminase-like superfamily</fullName>
    </submittedName>
</protein>
<evidence type="ECO:0000313" key="4">
    <source>
        <dbReference type="EMBL" id="VEH69587.1"/>
    </source>
</evidence>
<feature type="transmembrane region" description="Helical" evidence="2">
    <location>
        <begin position="218"/>
        <end position="238"/>
    </location>
</feature>
<gene>
    <name evidence="4" type="ORF">NCTC12967_00860</name>
</gene>
<feature type="region of interest" description="Disordered" evidence="1">
    <location>
        <begin position="747"/>
        <end position="776"/>
    </location>
</feature>
<evidence type="ECO:0000256" key="1">
    <source>
        <dbReference type="SAM" id="MobiDB-lite"/>
    </source>
</evidence>
<dbReference type="RefSeq" id="WP_061787786.1">
    <property type="nucleotide sequence ID" value="NZ_LR134406.1"/>
</dbReference>
<dbReference type="Pfam" id="PF01841">
    <property type="entry name" value="Transglut_core"/>
    <property type="match status" value="1"/>
</dbReference>
<dbReference type="Gene3D" id="3.10.620.30">
    <property type="match status" value="1"/>
</dbReference>
<dbReference type="EMBL" id="LR134406">
    <property type="protein sequence ID" value="VEH69587.1"/>
    <property type="molecule type" value="Genomic_DNA"/>
</dbReference>
<feature type="transmembrane region" description="Helical" evidence="2">
    <location>
        <begin position="604"/>
        <end position="631"/>
    </location>
</feature>
<feature type="transmembrane region" description="Helical" evidence="2">
    <location>
        <begin position="124"/>
        <end position="141"/>
    </location>
</feature>
<evidence type="ECO:0000259" key="3">
    <source>
        <dbReference type="SMART" id="SM00460"/>
    </source>
</evidence>
<dbReference type="GeneID" id="64406341"/>
<feature type="transmembrane region" description="Helical" evidence="2">
    <location>
        <begin position="60"/>
        <end position="80"/>
    </location>
</feature>
<dbReference type="Proteomes" id="UP000273044">
    <property type="component" value="Chromosome"/>
</dbReference>
<feature type="region of interest" description="Disordered" evidence="1">
    <location>
        <begin position="544"/>
        <end position="580"/>
    </location>
</feature>
<dbReference type="PANTHER" id="PTHR42736:SF1">
    <property type="entry name" value="PROTEIN-GLUTAMINE GAMMA-GLUTAMYLTRANSFERASE"/>
    <property type="match status" value="1"/>
</dbReference>
<evidence type="ECO:0000256" key="2">
    <source>
        <dbReference type="SAM" id="Phobius"/>
    </source>
</evidence>
<evidence type="ECO:0000313" key="5">
    <source>
        <dbReference type="Proteomes" id="UP000273044"/>
    </source>
</evidence>
<feature type="transmembrane region" description="Helical" evidence="2">
    <location>
        <begin position="172"/>
        <end position="189"/>
    </location>
</feature>
<feature type="domain" description="Transglutaminase-like" evidence="3">
    <location>
        <begin position="478"/>
        <end position="549"/>
    </location>
</feature>
<keyword evidence="2" id="KW-0812">Transmembrane</keyword>
<keyword evidence="5" id="KW-1185">Reference proteome</keyword>
<keyword evidence="2" id="KW-0472">Membrane</keyword>
<dbReference type="InterPro" id="IPR002931">
    <property type="entry name" value="Transglutaminase-like"/>
</dbReference>
<dbReference type="InterPro" id="IPR038765">
    <property type="entry name" value="Papain-like_cys_pep_sf"/>
</dbReference>
<dbReference type="InterPro" id="IPR052901">
    <property type="entry name" value="Bact_TGase-like"/>
</dbReference>
<proteinExistence type="predicted"/>
<keyword evidence="2" id="KW-1133">Transmembrane helix</keyword>
<sequence>MRREGTFSLSRVAGAWLLLLPGVVAFQPVFGGTPGYLPALAGITAGALVPLLAARFRWSAALWFFAILVFYLLLGGPLALPETTINGFVPSLTTLARLMQLTYQGWYDILTVATPAGDLSGPQAAPLLGGILFSAALVGIVRFTRAVVWPMLLPTLWLALGIAFGIRQAPTALWLGAALGAGLLLWSAAHRISRMGAANAEFLVRQPRGLSRRTWQGLSAMLVIALASGTALGVNVVIGNDVHRQVLRDQVAPPLKLQEYPSPLTKYRLYELNQKNDVLFQVAGMPAGGRLRLAVMDEWNGVVFNVSQNIGEYLRVGRELPWQPEVATQVSEITAQAYDDVWVPSFGEPSRIEFEGEQATRQARGLYFNRNTKQTLTTARIGDGSMLRITGVVILPFGESQREGLKGVRGGAAPLARVDRVPEVLVKNATDWTQGATSAYEQLSMIEQKLRTEGFYSDGSDNRSRAGHTAERLAYMFNQEQWVGDDEQYAASMALMATQLGIPTRVVMGFYPASDADVGSGWQVRGTEAHVWVEAFLEGAGWVNFDPTPDRNRVPNSENPQPKPKPKPRVDPPPTPPEHVEDETVVADQQEVDFDDPKDQPPDWVQVAIVIAASAGGVLLLLSPLIVIAILKGRRAARRRKKGEVADQVAGAWDEVVDRARDLGFVAVMNHTRRESADDLQEGYPDLPIRSMADQVDSSVFGPEEPETEVRDSVWKQGGELKSSLLATKPWYARPAVFFSLKSLRRVGVETERRSRKPQASDRSGRNEDSTGEPKK</sequence>
<dbReference type="AlphaFoldDB" id="A0A448MWP5"/>
<dbReference type="PANTHER" id="PTHR42736">
    <property type="entry name" value="PROTEIN-GLUTAMINE GAMMA-GLUTAMYLTRANSFERASE"/>
    <property type="match status" value="1"/>
</dbReference>
<name>A0A448MWP5_9ACTN</name>